<feature type="non-terminal residue" evidence="1">
    <location>
        <position position="1"/>
    </location>
</feature>
<name>A0A9N9K792_9GLOM</name>
<dbReference type="EMBL" id="CAJVPY010052325">
    <property type="protein sequence ID" value="CAG8815249.1"/>
    <property type="molecule type" value="Genomic_DNA"/>
</dbReference>
<dbReference type="OrthoDB" id="2423006at2759"/>
<keyword evidence="2" id="KW-1185">Reference proteome</keyword>
<protein>
    <submittedName>
        <fullName evidence="1">6770_t:CDS:1</fullName>
    </submittedName>
</protein>
<reference evidence="1" key="1">
    <citation type="submission" date="2021-06" db="EMBL/GenBank/DDBJ databases">
        <authorList>
            <person name="Kallberg Y."/>
            <person name="Tangrot J."/>
            <person name="Rosling A."/>
        </authorList>
    </citation>
    <scope>NUCLEOTIDE SEQUENCE</scope>
    <source>
        <strain evidence="1">MA453B</strain>
    </source>
</reference>
<gene>
    <name evidence="1" type="ORF">DERYTH_LOCUS26086</name>
</gene>
<organism evidence="1 2">
    <name type="scientific">Dentiscutata erythropus</name>
    <dbReference type="NCBI Taxonomy" id="1348616"/>
    <lineage>
        <taxon>Eukaryota</taxon>
        <taxon>Fungi</taxon>
        <taxon>Fungi incertae sedis</taxon>
        <taxon>Mucoromycota</taxon>
        <taxon>Glomeromycotina</taxon>
        <taxon>Glomeromycetes</taxon>
        <taxon>Diversisporales</taxon>
        <taxon>Gigasporaceae</taxon>
        <taxon>Dentiscutata</taxon>
    </lineage>
</organism>
<sequence>LNNGRPPKYPELENEIYGWVKELRSALKPVTRAMMRDYYNNWLGNGILTYTKTGRIQCSAYNLIAQWILQAWNEIDPNLIRKAF</sequence>
<evidence type="ECO:0000313" key="2">
    <source>
        <dbReference type="Proteomes" id="UP000789405"/>
    </source>
</evidence>
<proteinExistence type="predicted"/>
<dbReference type="AlphaFoldDB" id="A0A9N9K792"/>
<evidence type="ECO:0000313" key="1">
    <source>
        <dbReference type="EMBL" id="CAG8815249.1"/>
    </source>
</evidence>
<comment type="caution">
    <text evidence="1">The sequence shown here is derived from an EMBL/GenBank/DDBJ whole genome shotgun (WGS) entry which is preliminary data.</text>
</comment>
<feature type="non-terminal residue" evidence="1">
    <location>
        <position position="84"/>
    </location>
</feature>
<dbReference type="Proteomes" id="UP000789405">
    <property type="component" value="Unassembled WGS sequence"/>
</dbReference>
<accession>A0A9N9K792</accession>